<dbReference type="Proteomes" id="UP000002943">
    <property type="component" value="Unassembled WGS sequence"/>
</dbReference>
<keyword evidence="2" id="KW-0808">Transferase</keyword>
<reference evidence="2 3" key="1">
    <citation type="journal article" date="2012" name="Int. J. Syst. Evol. Microbiol.">
        <title>Vibrio caribbeanicus sp. nov., isolated from the marine sponge Scleritoderma cyanea.</title>
        <authorList>
            <person name="Hoffmann M."/>
            <person name="Monday S.R."/>
            <person name="Allard M.W."/>
            <person name="Strain E.A."/>
            <person name="Whittaker P."/>
            <person name="Naum M."/>
            <person name="McCarthy P.J."/>
            <person name="Lopez J.V."/>
            <person name="Fischer M."/>
            <person name="Brown E.W."/>
        </authorList>
    </citation>
    <scope>NUCLEOTIDE SEQUENCE [LARGE SCALE GENOMIC DNA]</scope>
    <source>
        <strain evidence="2 3">ATCC BAA-2122</strain>
    </source>
</reference>
<dbReference type="STRING" id="796620.VIBC2010_17784"/>
<sequence length="226" mass="25412">MEVGMSERATIEGQAIYSKKVLSIYDFWVLGVSNHFFWKCPTRNISNYFLDNVSSNHLDVGVGTGYYLKNHLPQKTKRIALLDMNSNSLSEASNAISHFQPEVYQADVLNMHDLGVEKFDSISVNYLLHCLPGSLVEKSILFKNLKTLLNDEGVLFGSTILGKGVKKNFFAQKLMDVYNKKGIFCNFNDDLDSLSNSLNEHFSNVEIKMIGCVALFSCKNKTSNLT</sequence>
<keyword evidence="2" id="KW-0489">Methyltransferase</keyword>
<dbReference type="InterPro" id="IPR029063">
    <property type="entry name" value="SAM-dependent_MTases_sf"/>
</dbReference>
<name>E3BHB6_9VIBR</name>
<keyword evidence="3" id="KW-1185">Reference proteome</keyword>
<dbReference type="Gene3D" id="3.40.50.150">
    <property type="entry name" value="Vaccinia Virus protein VP39"/>
    <property type="match status" value="1"/>
</dbReference>
<evidence type="ECO:0000313" key="3">
    <source>
        <dbReference type="Proteomes" id="UP000002943"/>
    </source>
</evidence>
<organism evidence="2 3">
    <name type="scientific">Vibrio caribbeanicus ATCC BAA-2122</name>
    <dbReference type="NCBI Taxonomy" id="796620"/>
    <lineage>
        <taxon>Bacteria</taxon>
        <taxon>Pseudomonadati</taxon>
        <taxon>Pseudomonadota</taxon>
        <taxon>Gammaproteobacteria</taxon>
        <taxon>Vibrionales</taxon>
        <taxon>Vibrionaceae</taxon>
        <taxon>Vibrio</taxon>
    </lineage>
</organism>
<dbReference type="CDD" id="cd02440">
    <property type="entry name" value="AdoMet_MTases"/>
    <property type="match status" value="1"/>
</dbReference>
<feature type="domain" description="Methyltransferase type 12" evidence="1">
    <location>
        <begin position="58"/>
        <end position="155"/>
    </location>
</feature>
<dbReference type="PIRSF" id="PIRSF011491">
    <property type="entry name" value="Mtase_YbcY_prd"/>
    <property type="match status" value="1"/>
</dbReference>
<dbReference type="AlphaFoldDB" id="E3BHB6"/>
<protein>
    <submittedName>
        <fullName evidence="2">Methyltransferase type 12</fullName>
    </submittedName>
</protein>
<dbReference type="GO" id="GO:0032259">
    <property type="term" value="P:methylation"/>
    <property type="evidence" value="ECO:0007669"/>
    <property type="project" value="UniProtKB-KW"/>
</dbReference>
<accession>E3BHB6</accession>
<evidence type="ECO:0000313" key="2">
    <source>
        <dbReference type="EMBL" id="EFP97564.1"/>
    </source>
</evidence>
<dbReference type="InterPro" id="IPR016584">
    <property type="entry name" value="MeTrfase_VrtF"/>
</dbReference>
<dbReference type="InterPro" id="IPR013217">
    <property type="entry name" value="Methyltransf_12"/>
</dbReference>
<comment type="caution">
    <text evidence="2">The sequence shown here is derived from an EMBL/GenBank/DDBJ whole genome shotgun (WGS) entry which is preliminary data.</text>
</comment>
<proteinExistence type="predicted"/>
<dbReference type="GO" id="GO:0008168">
    <property type="term" value="F:methyltransferase activity"/>
    <property type="evidence" value="ECO:0007669"/>
    <property type="project" value="UniProtKB-KW"/>
</dbReference>
<dbReference type="EMBL" id="AEIU01000055">
    <property type="protein sequence ID" value="EFP97564.1"/>
    <property type="molecule type" value="Genomic_DNA"/>
</dbReference>
<evidence type="ECO:0000259" key="1">
    <source>
        <dbReference type="Pfam" id="PF08242"/>
    </source>
</evidence>
<dbReference type="eggNOG" id="COG2813">
    <property type="taxonomic scope" value="Bacteria"/>
</dbReference>
<dbReference type="SUPFAM" id="SSF53335">
    <property type="entry name" value="S-adenosyl-L-methionine-dependent methyltransferases"/>
    <property type="match status" value="1"/>
</dbReference>
<gene>
    <name evidence="2" type="ORF">VIBC2010_17784</name>
</gene>
<dbReference type="Pfam" id="PF08242">
    <property type="entry name" value="Methyltransf_12"/>
    <property type="match status" value="1"/>
</dbReference>